<keyword evidence="3" id="KW-0456">Lyase</keyword>
<sequence length="363" mass="38281">MPLVDYASDSDVSEPGTDSLDSPPKKKPRTASPPRTLDFGLGGTGVGARAGAGSGRGKPQPTSSALPPLPASFHDLYASTVRTTTRDDPALHQGRTRQNPHVPGNWPSHIYIEWHPPAAVHALLADLLASLQAEAAEEEITSLLQSDLAAPQPLHISLSRPLALPSEAKDAFLRDVARATRESGVAAFALACTRAEWHRTAESGRSFLVLRVESSSSSSNGGVAAAVKNAELTELLRRCNAVAAEYAQPGLYQWASTTATSAAEEEEGEDGNGGGGGGGRRRRNGVGEAFHVSIAWSFAELTEGLLQATERVFGGREVAARIREVRVPVDGVKVKIGNVVTHIALREPGKRTAGKGHRNLLGL</sequence>
<dbReference type="GO" id="GO:0005634">
    <property type="term" value="C:nucleus"/>
    <property type="evidence" value="ECO:0007669"/>
    <property type="project" value="UniProtKB-SubCell"/>
</dbReference>
<organism evidence="7 8">
    <name type="scientific">Staphylotrichum longicolle</name>
    <dbReference type="NCBI Taxonomy" id="669026"/>
    <lineage>
        <taxon>Eukaryota</taxon>
        <taxon>Fungi</taxon>
        <taxon>Dikarya</taxon>
        <taxon>Ascomycota</taxon>
        <taxon>Pezizomycotina</taxon>
        <taxon>Sordariomycetes</taxon>
        <taxon>Sordariomycetidae</taxon>
        <taxon>Sordariales</taxon>
        <taxon>Chaetomiaceae</taxon>
        <taxon>Staphylotrichum</taxon>
    </lineage>
</organism>
<dbReference type="Pfam" id="PF09749">
    <property type="entry name" value="HVSL"/>
    <property type="match status" value="1"/>
</dbReference>
<dbReference type="InterPro" id="IPR027521">
    <property type="entry name" value="Usb1"/>
</dbReference>
<feature type="region of interest" description="Disordered" evidence="6">
    <location>
        <begin position="258"/>
        <end position="283"/>
    </location>
</feature>
<name>A0AAD4I2H8_9PEZI</name>
<dbReference type="GO" id="GO:0034477">
    <property type="term" value="P:U6 snRNA 3'-end processing"/>
    <property type="evidence" value="ECO:0007669"/>
    <property type="project" value="UniProtKB-UniRule"/>
</dbReference>
<reference evidence="7" key="1">
    <citation type="submission" date="2023-02" db="EMBL/GenBank/DDBJ databases">
        <authorList>
            <person name="Palmer J.M."/>
        </authorList>
    </citation>
    <scope>NUCLEOTIDE SEQUENCE</scope>
    <source>
        <strain evidence="7">FW57</strain>
    </source>
</reference>
<comment type="subcellular location">
    <subcellularLocation>
        <location evidence="5">Nucleus</location>
    </subcellularLocation>
</comment>
<evidence type="ECO:0000256" key="2">
    <source>
        <dbReference type="ARBA" id="ARBA00022801"/>
    </source>
</evidence>
<evidence type="ECO:0000256" key="3">
    <source>
        <dbReference type="ARBA" id="ARBA00023239"/>
    </source>
</evidence>
<comment type="similarity">
    <text evidence="5">Belongs to the 2H phosphoesterase superfamily. USB1 family.</text>
</comment>
<dbReference type="Gene3D" id="3.90.1140.10">
    <property type="entry name" value="Cyclic phosphodiesterase"/>
    <property type="match status" value="1"/>
</dbReference>
<evidence type="ECO:0000256" key="1">
    <source>
        <dbReference type="ARBA" id="ARBA00022722"/>
    </source>
</evidence>
<keyword evidence="4 5" id="KW-0539">Nucleus</keyword>
<dbReference type="GO" id="GO:0016829">
    <property type="term" value="F:lyase activity"/>
    <property type="evidence" value="ECO:0007669"/>
    <property type="project" value="UniProtKB-KW"/>
</dbReference>
<dbReference type="Proteomes" id="UP001197093">
    <property type="component" value="Unassembled WGS sequence"/>
</dbReference>
<dbReference type="PANTHER" id="PTHR13522">
    <property type="entry name" value="U6 SNRNA PHOSPHODIESTERASE 1"/>
    <property type="match status" value="1"/>
</dbReference>
<evidence type="ECO:0000256" key="6">
    <source>
        <dbReference type="SAM" id="MobiDB-lite"/>
    </source>
</evidence>
<dbReference type="PANTHER" id="PTHR13522:SF3">
    <property type="entry name" value="U6 SNRNA PHOSPHODIESTERASE 1"/>
    <property type="match status" value="1"/>
</dbReference>
<keyword evidence="2 5" id="KW-0378">Hydrolase</keyword>
<feature type="active site" description="Proton donor/acceptor" evidence="5">
    <location>
        <position position="155"/>
    </location>
</feature>
<keyword evidence="1 5" id="KW-0540">Nuclease</keyword>
<feature type="compositionally biased region" description="Gly residues" evidence="6">
    <location>
        <begin position="40"/>
        <end position="56"/>
    </location>
</feature>
<dbReference type="EC" id="3.1.4.-" evidence="5"/>
<proteinExistence type="inferred from homology"/>
<evidence type="ECO:0000256" key="5">
    <source>
        <dbReference type="HAMAP-Rule" id="MF_03040"/>
    </source>
</evidence>
<dbReference type="GO" id="GO:1990838">
    <property type="term" value="F:poly(U)-specific exoribonuclease activity, producing 3' uridine cyclic phosphate ends"/>
    <property type="evidence" value="ECO:0007669"/>
    <property type="project" value="UniProtKB-UniRule"/>
</dbReference>
<dbReference type="AlphaFoldDB" id="A0AAD4I2H8"/>
<evidence type="ECO:0000256" key="4">
    <source>
        <dbReference type="ARBA" id="ARBA00023242"/>
    </source>
</evidence>
<comment type="function">
    <text evidence="5">Phosphodiesterase responsible for the U6 snRNA 3' end processing. Acts as an exoribonuclease (RNase) responsible for trimming the poly(U) tract of the last nucleotides in the pre-U6 snRNA molecule, leading to the formation of mature U6 snRNA.</text>
</comment>
<comment type="caution">
    <text evidence="7">The sequence shown here is derived from an EMBL/GenBank/DDBJ whole genome shotgun (WGS) entry which is preliminary data.</text>
</comment>
<gene>
    <name evidence="5" type="primary">USB1</name>
    <name evidence="7" type="ORF">NEMBOFW57_003253</name>
</gene>
<dbReference type="EMBL" id="JAHCVI010000001">
    <property type="protein sequence ID" value="KAG7293207.1"/>
    <property type="molecule type" value="Genomic_DNA"/>
</dbReference>
<feature type="active site" description="Proton donor/acceptor" evidence="5">
    <location>
        <position position="291"/>
    </location>
</feature>
<protein>
    <recommendedName>
        <fullName evidence="5">U6 snRNA phosphodiesterase</fullName>
        <ecNumber evidence="5">3.1.4.-</ecNumber>
    </recommendedName>
</protein>
<evidence type="ECO:0000313" key="8">
    <source>
        <dbReference type="Proteomes" id="UP001197093"/>
    </source>
</evidence>
<dbReference type="HAMAP" id="MF_03040">
    <property type="entry name" value="USB1"/>
    <property type="match status" value="1"/>
</dbReference>
<accession>A0AAD4I2H8</accession>
<evidence type="ECO:0000313" key="7">
    <source>
        <dbReference type="EMBL" id="KAG7293207.1"/>
    </source>
</evidence>
<keyword evidence="8" id="KW-1185">Reference proteome</keyword>
<feature type="region of interest" description="Disordered" evidence="6">
    <location>
        <begin position="1"/>
        <end position="71"/>
    </location>
</feature>